<dbReference type="PANTHER" id="PTHR43372:SF4">
    <property type="entry name" value="FATTY-ACID AMIDE HYDROLASE 2"/>
    <property type="match status" value="1"/>
</dbReference>
<dbReference type="PROSITE" id="PS00571">
    <property type="entry name" value="AMIDASES"/>
    <property type="match status" value="1"/>
</dbReference>
<dbReference type="Proteomes" id="UP000783686">
    <property type="component" value="Unassembled WGS sequence"/>
</dbReference>
<name>A0A811KBQ4_9BILA</name>
<comment type="similarity">
    <text evidence="1">Belongs to the amidase family.</text>
</comment>
<dbReference type="Gene3D" id="3.90.1300.10">
    <property type="entry name" value="Amidase signature (AS) domain"/>
    <property type="match status" value="1"/>
</dbReference>
<dbReference type="InterPro" id="IPR036928">
    <property type="entry name" value="AS_sf"/>
</dbReference>
<dbReference type="EMBL" id="CAJFDH010000002">
    <property type="protein sequence ID" value="CAD5212926.1"/>
    <property type="molecule type" value="Genomic_DNA"/>
</dbReference>
<dbReference type="Proteomes" id="UP000614601">
    <property type="component" value="Unassembled WGS sequence"/>
</dbReference>
<evidence type="ECO:0000259" key="2">
    <source>
        <dbReference type="Pfam" id="PF01425"/>
    </source>
</evidence>
<reference evidence="3" key="1">
    <citation type="submission" date="2020-09" db="EMBL/GenBank/DDBJ databases">
        <authorList>
            <person name="Kikuchi T."/>
        </authorList>
    </citation>
    <scope>NUCLEOTIDE SEQUENCE</scope>
    <source>
        <strain evidence="3">SH1</strain>
    </source>
</reference>
<dbReference type="OrthoDB" id="6428749at2759"/>
<dbReference type="SUPFAM" id="SSF75304">
    <property type="entry name" value="Amidase signature (AS) enzymes"/>
    <property type="match status" value="1"/>
</dbReference>
<comment type="caution">
    <text evidence="3">The sequence shown here is derived from an EMBL/GenBank/DDBJ whole genome shotgun (WGS) entry which is preliminary data.</text>
</comment>
<dbReference type="GO" id="GO:0012505">
    <property type="term" value="C:endomembrane system"/>
    <property type="evidence" value="ECO:0007669"/>
    <property type="project" value="TreeGrafter"/>
</dbReference>
<evidence type="ECO:0000256" key="1">
    <source>
        <dbReference type="ARBA" id="ARBA00009199"/>
    </source>
</evidence>
<gene>
    <name evidence="3" type="ORF">BOKJ2_LOCUS4727</name>
</gene>
<protein>
    <recommendedName>
        <fullName evidence="2">Amidase domain-containing protein</fullName>
    </recommendedName>
</protein>
<dbReference type="InterPro" id="IPR052739">
    <property type="entry name" value="FAAH2"/>
</dbReference>
<evidence type="ECO:0000313" key="3">
    <source>
        <dbReference type="EMBL" id="CAD5212926.1"/>
    </source>
</evidence>
<proteinExistence type="inferred from homology"/>
<dbReference type="AlphaFoldDB" id="A0A811KBQ4"/>
<dbReference type="Pfam" id="PF01425">
    <property type="entry name" value="Amidase"/>
    <property type="match status" value="1"/>
</dbReference>
<evidence type="ECO:0000313" key="4">
    <source>
        <dbReference type="Proteomes" id="UP000614601"/>
    </source>
</evidence>
<accession>A0A811KBQ4</accession>
<dbReference type="PANTHER" id="PTHR43372">
    <property type="entry name" value="FATTY-ACID AMIDE HYDROLASE"/>
    <property type="match status" value="1"/>
</dbReference>
<keyword evidence="4" id="KW-1185">Reference proteome</keyword>
<feature type="domain" description="Amidase" evidence="2">
    <location>
        <begin position="72"/>
        <end position="280"/>
    </location>
</feature>
<sequence>MAEEIKKLPLIPFHKYDIGNITLTALISGYSKLTALCSTQHVVLPSSDPLLNISAKKAAEELRKRNIKSYNLITAYLKRIYDVNTYINAATEVFEAEALQAAKEADILLDSIRDDKEERKSFDYKGHRNVCGLNYRRDFAIADENSEAVARVLSAGAIPICYTNVPPGCMAFETDNPVNGCTSNPHDTRMTPGGSSGGEGALIAAQGSLFGIGTDLGGSIRIPSALNGIYGLKASRTCPLEGHVPAVYPSKENAGLLAIGPMCRYVEDAPLLFSPIVKVEEVVREHVYFVADYLAVEYNVDKMELDFGKDLLEIFVMFFYAYVQPHLDVLGLLNPKRKLSPFKEFFKILFQASDIAFTNLPIIYASNQSLPVETVAEAERQMKMIKKHVEDTLENNGILVFPGLPNTHYSTMLLLPRPVYTPPSSMDLAWPH</sequence>
<dbReference type="InterPro" id="IPR023631">
    <property type="entry name" value="Amidase_dom"/>
</dbReference>
<organism evidence="3 4">
    <name type="scientific">Bursaphelenchus okinawaensis</name>
    <dbReference type="NCBI Taxonomy" id="465554"/>
    <lineage>
        <taxon>Eukaryota</taxon>
        <taxon>Metazoa</taxon>
        <taxon>Ecdysozoa</taxon>
        <taxon>Nematoda</taxon>
        <taxon>Chromadorea</taxon>
        <taxon>Rhabditida</taxon>
        <taxon>Tylenchina</taxon>
        <taxon>Tylenchomorpha</taxon>
        <taxon>Aphelenchoidea</taxon>
        <taxon>Aphelenchoididae</taxon>
        <taxon>Bursaphelenchus</taxon>
    </lineage>
</organism>
<dbReference type="InterPro" id="IPR020556">
    <property type="entry name" value="Amidase_CS"/>
</dbReference>
<dbReference type="EMBL" id="CAJFCW020000002">
    <property type="protein sequence ID" value="CAG9098222.1"/>
    <property type="molecule type" value="Genomic_DNA"/>
</dbReference>